<dbReference type="AlphaFoldDB" id="A0A813BST8"/>
<name>A0A813BST8_9DINO</name>
<reference evidence="3" key="1">
    <citation type="submission" date="2021-02" db="EMBL/GenBank/DDBJ databases">
        <authorList>
            <person name="Dougan E. K."/>
            <person name="Rhodes N."/>
            <person name="Thang M."/>
            <person name="Chan C."/>
        </authorList>
    </citation>
    <scope>NUCLEOTIDE SEQUENCE</scope>
</reference>
<evidence type="ECO:0000313" key="3">
    <source>
        <dbReference type="EMBL" id="CAE7916089.1"/>
    </source>
</evidence>
<feature type="region of interest" description="Disordered" evidence="1">
    <location>
        <begin position="137"/>
        <end position="179"/>
    </location>
</feature>
<protein>
    <recommendedName>
        <fullName evidence="2">PPM-type phosphatase domain-containing protein</fullName>
    </recommendedName>
</protein>
<dbReference type="OrthoDB" id="432045at2759"/>
<dbReference type="Pfam" id="PF00481">
    <property type="entry name" value="PP2C"/>
    <property type="match status" value="1"/>
</dbReference>
<evidence type="ECO:0000256" key="1">
    <source>
        <dbReference type="SAM" id="MobiDB-lite"/>
    </source>
</evidence>
<dbReference type="EMBL" id="CAJNJA010075918">
    <property type="protein sequence ID" value="CAE7916089.1"/>
    <property type="molecule type" value="Genomic_DNA"/>
</dbReference>
<proteinExistence type="predicted"/>
<gene>
    <name evidence="3" type="ORF">SNEC2469_LOCUS31396</name>
</gene>
<feature type="domain" description="PPM-type phosphatase" evidence="2">
    <location>
        <begin position="1"/>
        <end position="131"/>
    </location>
</feature>
<dbReference type="SUPFAM" id="SSF81606">
    <property type="entry name" value="PP2C-like"/>
    <property type="match status" value="1"/>
</dbReference>
<dbReference type="CDD" id="cd00143">
    <property type="entry name" value="PP2Cc"/>
    <property type="match status" value="1"/>
</dbReference>
<dbReference type="PROSITE" id="PS51746">
    <property type="entry name" value="PPM_2"/>
    <property type="match status" value="1"/>
</dbReference>
<comment type="caution">
    <text evidence="3">The sequence shown here is derived from an EMBL/GenBank/DDBJ whole genome shotgun (WGS) entry which is preliminary data.</text>
</comment>
<evidence type="ECO:0000313" key="4">
    <source>
        <dbReference type="Proteomes" id="UP000601435"/>
    </source>
</evidence>
<evidence type="ECO:0000259" key="2">
    <source>
        <dbReference type="PROSITE" id="PS51746"/>
    </source>
</evidence>
<dbReference type="Proteomes" id="UP000601435">
    <property type="component" value="Unassembled WGS sequence"/>
</dbReference>
<dbReference type="PANTHER" id="PTHR47992">
    <property type="entry name" value="PROTEIN PHOSPHATASE"/>
    <property type="match status" value="1"/>
</dbReference>
<feature type="non-terminal residue" evidence="3">
    <location>
        <position position="179"/>
    </location>
</feature>
<dbReference type="InterPro" id="IPR036457">
    <property type="entry name" value="PPM-type-like_dom_sf"/>
</dbReference>
<sequence>VTTTTTDHAPEKNKFEKQRLEEIGVNVEGGYVDGKVQVSRAFGDVAGETGKKVPGLICTPEVFVVSVKDTTEFVLLATDGIWDGLRDQTAITTARKVLRETRSPEAAAKAVVEAAANVTKADNSAVVVVALNIPEPLPKREPGQRRKYGLDSAVVGENLGPKNQAKRSRPQSLERLRAE</sequence>
<dbReference type="Gene3D" id="3.60.40.10">
    <property type="entry name" value="PPM-type phosphatase domain"/>
    <property type="match status" value="1"/>
</dbReference>
<keyword evidence="4" id="KW-1185">Reference proteome</keyword>
<dbReference type="InterPro" id="IPR001932">
    <property type="entry name" value="PPM-type_phosphatase-like_dom"/>
</dbReference>
<accession>A0A813BST8</accession>
<dbReference type="InterPro" id="IPR015655">
    <property type="entry name" value="PP2C"/>
</dbReference>
<organism evidence="3 4">
    <name type="scientific">Symbiodinium necroappetens</name>
    <dbReference type="NCBI Taxonomy" id="1628268"/>
    <lineage>
        <taxon>Eukaryota</taxon>
        <taxon>Sar</taxon>
        <taxon>Alveolata</taxon>
        <taxon>Dinophyceae</taxon>
        <taxon>Suessiales</taxon>
        <taxon>Symbiodiniaceae</taxon>
        <taxon>Symbiodinium</taxon>
    </lineage>
</organism>
<dbReference type="GO" id="GO:0004722">
    <property type="term" value="F:protein serine/threonine phosphatase activity"/>
    <property type="evidence" value="ECO:0007669"/>
    <property type="project" value="InterPro"/>
</dbReference>